<dbReference type="InterPro" id="IPR010093">
    <property type="entry name" value="SinI_DNA-bd"/>
</dbReference>
<dbReference type="SUPFAM" id="SSF46955">
    <property type="entry name" value="Putative DNA-binding domain"/>
    <property type="match status" value="1"/>
</dbReference>
<evidence type="ECO:0000259" key="1">
    <source>
        <dbReference type="Pfam" id="PF12728"/>
    </source>
</evidence>
<reference evidence="2 3" key="1">
    <citation type="submission" date="2020-08" db="EMBL/GenBank/DDBJ databases">
        <title>Sequencing the genomes of 1000 actinobacteria strains.</title>
        <authorList>
            <person name="Klenk H.-P."/>
        </authorList>
    </citation>
    <scope>NUCLEOTIDE SEQUENCE [LARGE SCALE GENOMIC DNA]</scope>
    <source>
        <strain evidence="2 3">DSM 17294</strain>
    </source>
</reference>
<feature type="domain" description="Helix-turn-helix" evidence="1">
    <location>
        <begin position="7"/>
        <end position="54"/>
    </location>
</feature>
<dbReference type="RefSeq" id="WP_184838336.1">
    <property type="nucleotide sequence ID" value="NZ_BAAAVN010000024.1"/>
</dbReference>
<comment type="caution">
    <text evidence="2">The sequence shown here is derived from an EMBL/GenBank/DDBJ whole genome shotgun (WGS) entry which is preliminary data.</text>
</comment>
<evidence type="ECO:0000313" key="2">
    <source>
        <dbReference type="EMBL" id="MBB5981664.1"/>
    </source>
</evidence>
<dbReference type="Pfam" id="PF12728">
    <property type="entry name" value="HTH_17"/>
    <property type="match status" value="1"/>
</dbReference>
<sequence length="60" mass="6670">MQDFKLLYRVPEAAEALGVSRAKVYQLIQAGTLKSVKIDSSRLIRSADLMEFVADLDRAA</sequence>
<dbReference type="Proteomes" id="UP000558997">
    <property type="component" value="Unassembled WGS sequence"/>
</dbReference>
<dbReference type="InterPro" id="IPR041657">
    <property type="entry name" value="HTH_17"/>
</dbReference>
<keyword evidence="3" id="KW-1185">Reference proteome</keyword>
<dbReference type="AlphaFoldDB" id="A0A841DRB1"/>
<organism evidence="2 3">
    <name type="scientific">Kribbella solani</name>
    <dbReference type="NCBI Taxonomy" id="236067"/>
    <lineage>
        <taxon>Bacteria</taxon>
        <taxon>Bacillati</taxon>
        <taxon>Actinomycetota</taxon>
        <taxon>Actinomycetes</taxon>
        <taxon>Propionibacteriales</taxon>
        <taxon>Kribbellaceae</taxon>
        <taxon>Kribbella</taxon>
    </lineage>
</organism>
<proteinExistence type="predicted"/>
<dbReference type="GO" id="GO:0003677">
    <property type="term" value="F:DNA binding"/>
    <property type="evidence" value="ECO:0007669"/>
    <property type="project" value="InterPro"/>
</dbReference>
<evidence type="ECO:0000313" key="3">
    <source>
        <dbReference type="Proteomes" id="UP000558997"/>
    </source>
</evidence>
<dbReference type="EMBL" id="JACHNF010000001">
    <property type="protein sequence ID" value="MBB5981664.1"/>
    <property type="molecule type" value="Genomic_DNA"/>
</dbReference>
<dbReference type="InterPro" id="IPR009061">
    <property type="entry name" value="DNA-bd_dom_put_sf"/>
</dbReference>
<protein>
    <submittedName>
        <fullName evidence="2">Excisionase family DNA binding protein</fullName>
    </submittedName>
</protein>
<name>A0A841DRB1_9ACTN</name>
<gene>
    <name evidence="2" type="ORF">HDA44_005005</name>
</gene>
<dbReference type="NCBIfam" id="TIGR01764">
    <property type="entry name" value="excise"/>
    <property type="match status" value="1"/>
</dbReference>
<accession>A0A841DRB1</accession>